<accession>A0A9P4HF97</accession>
<feature type="transmembrane region" description="Helical" evidence="5">
    <location>
        <begin position="60"/>
        <end position="83"/>
    </location>
</feature>
<dbReference type="OrthoDB" id="3936150at2759"/>
<dbReference type="SUPFAM" id="SSF103473">
    <property type="entry name" value="MFS general substrate transporter"/>
    <property type="match status" value="1"/>
</dbReference>
<dbReference type="PANTHER" id="PTHR23502">
    <property type="entry name" value="MAJOR FACILITATOR SUPERFAMILY"/>
    <property type="match status" value="1"/>
</dbReference>
<dbReference type="Gene3D" id="1.20.1720.10">
    <property type="entry name" value="Multidrug resistance protein D"/>
    <property type="match status" value="1"/>
</dbReference>
<feature type="transmembrane region" description="Helical" evidence="5">
    <location>
        <begin position="89"/>
        <end position="107"/>
    </location>
</feature>
<keyword evidence="8" id="KW-1185">Reference proteome</keyword>
<keyword evidence="2 5" id="KW-0812">Transmembrane</keyword>
<dbReference type="PROSITE" id="PS50850">
    <property type="entry name" value="MFS"/>
    <property type="match status" value="1"/>
</dbReference>
<dbReference type="GO" id="GO:0000297">
    <property type="term" value="F:spermine transmembrane transporter activity"/>
    <property type="evidence" value="ECO:0007669"/>
    <property type="project" value="TreeGrafter"/>
</dbReference>
<comment type="subcellular location">
    <subcellularLocation>
        <location evidence="1">Membrane</location>
        <topology evidence="1">Multi-pass membrane protein</topology>
    </subcellularLocation>
</comment>
<dbReference type="InterPro" id="IPR036259">
    <property type="entry name" value="MFS_trans_sf"/>
</dbReference>
<organism evidence="7 8">
    <name type="scientific">Setomelanomma holmii</name>
    <dbReference type="NCBI Taxonomy" id="210430"/>
    <lineage>
        <taxon>Eukaryota</taxon>
        <taxon>Fungi</taxon>
        <taxon>Dikarya</taxon>
        <taxon>Ascomycota</taxon>
        <taxon>Pezizomycotina</taxon>
        <taxon>Dothideomycetes</taxon>
        <taxon>Pleosporomycetidae</taxon>
        <taxon>Pleosporales</taxon>
        <taxon>Pleosporineae</taxon>
        <taxon>Phaeosphaeriaceae</taxon>
        <taxon>Setomelanomma</taxon>
    </lineage>
</organism>
<proteinExistence type="predicted"/>
<feature type="transmembrane region" description="Helical" evidence="5">
    <location>
        <begin position="208"/>
        <end position="227"/>
    </location>
</feature>
<sequence length="374" mass="40740">MTSKTSVDIEVQVCESDTSTKEICEHPDALTADWDAPHNKENPRNWSAWKKAGHIIPVSMLCLSVTAGSSMITPGAFAIAHTFHVSHTAALLPLSLFVLGLAIGPVLAAPISETRGRAIVYKVSMPLYMLFIFGAGMSKTFAGLLVCRTLAAIAGAPCLAVGAGTVADLFEPTRMAPGGALVVMAPFLGPCLGPVIGGLSATYTEYKWTQWSTIFLALFAYILVLPTQETHRKVLLKRKAQRLSLPPPEPELAPKEAIKLLLTITLFRPIRMLLSEPIVLLYSIYNAFTFSVLFAFFEAYPFVFMGQYHFTIREYSLTFLSIGVGVVLGALGAVAVDLLVYRKIVRENGERFQKKGPEQRLYIGMIGDLCLPIG</sequence>
<dbReference type="PANTHER" id="PTHR23502:SF182">
    <property type="entry name" value="POLYAMINE TRANSPORTER, PUTATIVE-RELATED"/>
    <property type="match status" value="1"/>
</dbReference>
<evidence type="ECO:0000259" key="6">
    <source>
        <dbReference type="PROSITE" id="PS50850"/>
    </source>
</evidence>
<evidence type="ECO:0000313" key="7">
    <source>
        <dbReference type="EMBL" id="KAF2034076.1"/>
    </source>
</evidence>
<feature type="transmembrane region" description="Helical" evidence="5">
    <location>
        <begin position="119"/>
        <end position="137"/>
    </location>
</feature>
<evidence type="ECO:0000256" key="3">
    <source>
        <dbReference type="ARBA" id="ARBA00022989"/>
    </source>
</evidence>
<name>A0A9P4HF97_9PLEO</name>
<evidence type="ECO:0000256" key="4">
    <source>
        <dbReference type="ARBA" id="ARBA00023136"/>
    </source>
</evidence>
<comment type="caution">
    <text evidence="7">The sequence shown here is derived from an EMBL/GenBank/DDBJ whole genome shotgun (WGS) entry which is preliminary data.</text>
</comment>
<evidence type="ECO:0000256" key="5">
    <source>
        <dbReference type="SAM" id="Phobius"/>
    </source>
</evidence>
<dbReference type="Pfam" id="PF07690">
    <property type="entry name" value="MFS_1"/>
    <property type="match status" value="1"/>
</dbReference>
<evidence type="ECO:0000256" key="1">
    <source>
        <dbReference type="ARBA" id="ARBA00004141"/>
    </source>
</evidence>
<keyword evidence="3 5" id="KW-1133">Transmembrane helix</keyword>
<dbReference type="AlphaFoldDB" id="A0A9P4HF97"/>
<feature type="transmembrane region" description="Helical" evidence="5">
    <location>
        <begin position="317"/>
        <end position="341"/>
    </location>
</feature>
<feature type="transmembrane region" description="Helical" evidence="5">
    <location>
        <begin position="278"/>
        <end position="297"/>
    </location>
</feature>
<dbReference type="GO" id="GO:0015606">
    <property type="term" value="F:spermidine transmembrane transporter activity"/>
    <property type="evidence" value="ECO:0007669"/>
    <property type="project" value="TreeGrafter"/>
</dbReference>
<evidence type="ECO:0000313" key="8">
    <source>
        <dbReference type="Proteomes" id="UP000799777"/>
    </source>
</evidence>
<feature type="transmembrane region" description="Helical" evidence="5">
    <location>
        <begin position="143"/>
        <end position="167"/>
    </location>
</feature>
<dbReference type="InterPro" id="IPR020846">
    <property type="entry name" value="MFS_dom"/>
</dbReference>
<reference evidence="7" key="1">
    <citation type="journal article" date="2020" name="Stud. Mycol.">
        <title>101 Dothideomycetes genomes: a test case for predicting lifestyles and emergence of pathogens.</title>
        <authorList>
            <person name="Haridas S."/>
            <person name="Albert R."/>
            <person name="Binder M."/>
            <person name="Bloem J."/>
            <person name="Labutti K."/>
            <person name="Salamov A."/>
            <person name="Andreopoulos B."/>
            <person name="Baker S."/>
            <person name="Barry K."/>
            <person name="Bills G."/>
            <person name="Bluhm B."/>
            <person name="Cannon C."/>
            <person name="Castanera R."/>
            <person name="Culley D."/>
            <person name="Daum C."/>
            <person name="Ezra D."/>
            <person name="Gonzalez J."/>
            <person name="Henrissat B."/>
            <person name="Kuo A."/>
            <person name="Liang C."/>
            <person name="Lipzen A."/>
            <person name="Lutzoni F."/>
            <person name="Magnuson J."/>
            <person name="Mondo S."/>
            <person name="Nolan M."/>
            <person name="Ohm R."/>
            <person name="Pangilinan J."/>
            <person name="Park H.-J."/>
            <person name="Ramirez L."/>
            <person name="Alfaro M."/>
            <person name="Sun H."/>
            <person name="Tritt A."/>
            <person name="Yoshinaga Y."/>
            <person name="Zwiers L.-H."/>
            <person name="Turgeon B."/>
            <person name="Goodwin S."/>
            <person name="Spatafora J."/>
            <person name="Crous P."/>
            <person name="Grigoriev I."/>
        </authorList>
    </citation>
    <scope>NUCLEOTIDE SEQUENCE</scope>
    <source>
        <strain evidence="7">CBS 110217</strain>
    </source>
</reference>
<keyword evidence="4 5" id="KW-0472">Membrane</keyword>
<dbReference type="GO" id="GO:0005886">
    <property type="term" value="C:plasma membrane"/>
    <property type="evidence" value="ECO:0007669"/>
    <property type="project" value="TreeGrafter"/>
</dbReference>
<gene>
    <name evidence="7" type="ORF">EK21DRAFT_57575</name>
</gene>
<dbReference type="InterPro" id="IPR011701">
    <property type="entry name" value="MFS"/>
</dbReference>
<evidence type="ECO:0000256" key="2">
    <source>
        <dbReference type="ARBA" id="ARBA00022692"/>
    </source>
</evidence>
<protein>
    <submittedName>
        <fullName evidence="7">MFS general substrate transporter</fullName>
    </submittedName>
</protein>
<dbReference type="EMBL" id="ML978163">
    <property type="protein sequence ID" value="KAF2034076.1"/>
    <property type="molecule type" value="Genomic_DNA"/>
</dbReference>
<feature type="transmembrane region" description="Helical" evidence="5">
    <location>
        <begin position="179"/>
        <end position="202"/>
    </location>
</feature>
<feature type="domain" description="Major facilitator superfamily (MFS) profile" evidence="6">
    <location>
        <begin position="54"/>
        <end position="374"/>
    </location>
</feature>
<dbReference type="Proteomes" id="UP000799777">
    <property type="component" value="Unassembled WGS sequence"/>
</dbReference>